<keyword evidence="6" id="KW-0862">Zinc</keyword>
<keyword evidence="4" id="KW-0479">Metal-binding</keyword>
<dbReference type="GO" id="GO:0000463">
    <property type="term" value="P:maturation of LSU-rRNA from tricistronic rRNA transcript (SSU-rRNA, 5.8S rRNA, LSU-rRNA)"/>
    <property type="evidence" value="ECO:0007669"/>
    <property type="project" value="TreeGrafter"/>
</dbReference>
<dbReference type="GO" id="GO:0048254">
    <property type="term" value="P:snoRNA localization"/>
    <property type="evidence" value="ECO:0007669"/>
    <property type="project" value="TreeGrafter"/>
</dbReference>
<dbReference type="CDD" id="cd23023">
    <property type="entry name" value="zf-HIT_BCD1"/>
    <property type="match status" value="1"/>
</dbReference>
<evidence type="ECO:0000256" key="10">
    <source>
        <dbReference type="ARBA" id="ARBA00061949"/>
    </source>
</evidence>
<evidence type="ECO:0000256" key="1">
    <source>
        <dbReference type="ARBA" id="ARBA00022499"/>
    </source>
</evidence>
<dbReference type="PANTHER" id="PTHR13483">
    <property type="entry name" value="BOX C_D SNORNA PROTEIN 1-RELATED"/>
    <property type="match status" value="1"/>
</dbReference>
<keyword evidence="5 13" id="KW-0863">Zinc-finger</keyword>
<keyword evidence="1" id="KW-1017">Isopeptide bond</keyword>
<dbReference type="GO" id="GO:0000492">
    <property type="term" value="P:box C/D snoRNP assembly"/>
    <property type="evidence" value="ECO:0007669"/>
    <property type="project" value="TreeGrafter"/>
</dbReference>
<dbReference type="GO" id="GO:0070761">
    <property type="term" value="C:pre-snoRNP complex"/>
    <property type="evidence" value="ECO:0007669"/>
    <property type="project" value="TreeGrafter"/>
</dbReference>
<comment type="caution">
    <text evidence="15">The sequence shown here is derived from an EMBL/GenBank/DDBJ whole genome shotgun (WGS) entry which is preliminary data.</text>
</comment>
<dbReference type="AlphaFoldDB" id="A0AAW1GKY0"/>
<keyword evidence="7" id="KW-0832">Ubl conjugation</keyword>
<dbReference type="InterPro" id="IPR051639">
    <property type="entry name" value="BCD1"/>
</dbReference>
<accession>A0AAW1GKY0</accession>
<evidence type="ECO:0000256" key="3">
    <source>
        <dbReference type="ARBA" id="ARBA00022553"/>
    </source>
</evidence>
<dbReference type="InterPro" id="IPR057721">
    <property type="entry name" value="BCD1_alpha/beta"/>
</dbReference>
<evidence type="ECO:0000256" key="11">
    <source>
        <dbReference type="ARBA" id="ARBA00068630"/>
    </source>
</evidence>
<evidence type="ECO:0000256" key="5">
    <source>
        <dbReference type="ARBA" id="ARBA00022771"/>
    </source>
</evidence>
<evidence type="ECO:0000256" key="12">
    <source>
        <dbReference type="ARBA" id="ARBA00077531"/>
    </source>
</evidence>
<evidence type="ECO:0000313" key="16">
    <source>
        <dbReference type="Proteomes" id="UP001443914"/>
    </source>
</evidence>
<evidence type="ECO:0000313" key="15">
    <source>
        <dbReference type="EMBL" id="KAK9665613.1"/>
    </source>
</evidence>
<feature type="domain" description="HIT-type" evidence="14">
    <location>
        <begin position="20"/>
        <end position="54"/>
    </location>
</feature>
<evidence type="ECO:0000256" key="8">
    <source>
        <dbReference type="ARBA" id="ARBA00049598"/>
    </source>
</evidence>
<dbReference type="GO" id="GO:0008270">
    <property type="term" value="F:zinc ion binding"/>
    <property type="evidence" value="ECO:0007669"/>
    <property type="project" value="UniProtKB-UniRule"/>
</dbReference>
<protein>
    <recommendedName>
        <fullName evidence="11">Box C/D snoRNA protein 1</fullName>
    </recommendedName>
    <alternativeName>
        <fullName evidence="12">Zinc finger HIT domain-containing protein 6</fullName>
    </alternativeName>
</protein>
<comment type="subunit">
    <text evidence="10">Interacts with FBL, SNU13, NOP58, NUFIP1, RUVBL1, RUVBL2 and TAF9. Interacts (via HIT-type zinc finger) with the RUVBL1/RUVBL2 complex in the presence of ADP.</text>
</comment>
<organism evidence="15 16">
    <name type="scientific">Saponaria officinalis</name>
    <name type="common">Common soapwort</name>
    <name type="synonym">Lychnis saponaria</name>
    <dbReference type="NCBI Taxonomy" id="3572"/>
    <lineage>
        <taxon>Eukaryota</taxon>
        <taxon>Viridiplantae</taxon>
        <taxon>Streptophyta</taxon>
        <taxon>Embryophyta</taxon>
        <taxon>Tracheophyta</taxon>
        <taxon>Spermatophyta</taxon>
        <taxon>Magnoliopsida</taxon>
        <taxon>eudicotyledons</taxon>
        <taxon>Gunneridae</taxon>
        <taxon>Pentapetalae</taxon>
        <taxon>Caryophyllales</taxon>
        <taxon>Caryophyllaceae</taxon>
        <taxon>Caryophylleae</taxon>
        <taxon>Saponaria</taxon>
    </lineage>
</organism>
<evidence type="ECO:0000256" key="13">
    <source>
        <dbReference type="PROSITE-ProRule" id="PRU00453"/>
    </source>
</evidence>
<dbReference type="Gene3D" id="3.30.60.190">
    <property type="match status" value="1"/>
</dbReference>
<dbReference type="Pfam" id="PF25790">
    <property type="entry name" value="BCD1"/>
    <property type="match status" value="1"/>
</dbReference>
<dbReference type="SUPFAM" id="SSF144232">
    <property type="entry name" value="HIT/MYND zinc finger-like"/>
    <property type="match status" value="1"/>
</dbReference>
<dbReference type="InterPro" id="IPR007529">
    <property type="entry name" value="Znf_HIT"/>
</dbReference>
<comment type="similarity">
    <text evidence="9">Belongs to the BCD1 family.</text>
</comment>
<dbReference type="Pfam" id="PF04438">
    <property type="entry name" value="zf-HIT"/>
    <property type="match status" value="1"/>
</dbReference>
<dbReference type="Proteomes" id="UP001443914">
    <property type="component" value="Unassembled WGS sequence"/>
</dbReference>
<evidence type="ECO:0000259" key="14">
    <source>
        <dbReference type="PROSITE" id="PS51083"/>
    </source>
</evidence>
<proteinExistence type="inferred from homology"/>
<evidence type="ECO:0000256" key="2">
    <source>
        <dbReference type="ARBA" id="ARBA00022517"/>
    </source>
</evidence>
<dbReference type="GO" id="GO:0005634">
    <property type="term" value="C:nucleus"/>
    <property type="evidence" value="ECO:0007669"/>
    <property type="project" value="TreeGrafter"/>
</dbReference>
<sequence>MNYKEVCDDNTTKNNVNLLCEECKIEKFKYKCPGCARRTCSLICVNSHKKNYDCSGKRDPTAFVPLSKFDDSTLISDYNLLEDVKRVAESSQRMRMQLCTYYQYRLPIHLKALQGAASRRRTTLHFFPSGMSKRQKNQTRFMSRAKTIKWTIEWQFHSTDIALLEHMVHENSTLRSIIEKHLQPSPWRNKLRRFTEVPVDNLKFFIRKNQEQTNSPYRELDLDTPLRQLFSGLVILEYPVIHAFLPSDPCNFEVIKDVRPTRTGLKSKEPITDVTLNPIVLCSKEEEIVEDEAPEPKILDFLDPPTKEPTKSTPTVELAPEVEKGSASTEVEMLERSIEEFDFDQELRDVYSMLLERGNPDDFLSYDPEGEKGDHLNTDVYFADVEELEEGEIPSAE</sequence>
<evidence type="ECO:0000256" key="9">
    <source>
        <dbReference type="ARBA" id="ARBA00049654"/>
    </source>
</evidence>
<keyword evidence="2" id="KW-0690">Ribosome biogenesis</keyword>
<dbReference type="EMBL" id="JBDFQZ010000014">
    <property type="protein sequence ID" value="KAK9665613.1"/>
    <property type="molecule type" value="Genomic_DNA"/>
</dbReference>
<evidence type="ECO:0000256" key="6">
    <source>
        <dbReference type="ARBA" id="ARBA00022833"/>
    </source>
</evidence>
<gene>
    <name evidence="15" type="ORF">RND81_14G123500</name>
</gene>
<dbReference type="PANTHER" id="PTHR13483:SF3">
    <property type="entry name" value="BOX C_D SNORNA PROTEIN 1"/>
    <property type="match status" value="1"/>
</dbReference>
<comment type="function">
    <text evidence="8">Required for box C/D snoRNAs accumulation involved in snoRNA processing, snoRNA transport to the nucleolus and ribosome biogenesis.</text>
</comment>
<reference evidence="15" key="1">
    <citation type="submission" date="2024-03" db="EMBL/GenBank/DDBJ databases">
        <title>WGS assembly of Saponaria officinalis var. Norfolk2.</title>
        <authorList>
            <person name="Jenkins J."/>
            <person name="Shu S."/>
            <person name="Grimwood J."/>
            <person name="Barry K."/>
            <person name="Goodstein D."/>
            <person name="Schmutz J."/>
            <person name="Leebens-Mack J."/>
            <person name="Osbourn A."/>
        </authorList>
    </citation>
    <scope>NUCLEOTIDE SEQUENCE [LARGE SCALE GENOMIC DNA]</scope>
    <source>
        <strain evidence="15">JIC</strain>
    </source>
</reference>
<keyword evidence="16" id="KW-1185">Reference proteome</keyword>
<keyword evidence="3" id="KW-0597">Phosphoprotein</keyword>
<evidence type="ECO:0000256" key="4">
    <source>
        <dbReference type="ARBA" id="ARBA00022723"/>
    </source>
</evidence>
<evidence type="ECO:0000256" key="7">
    <source>
        <dbReference type="ARBA" id="ARBA00022843"/>
    </source>
</evidence>
<name>A0AAW1GKY0_SAPOF</name>
<dbReference type="PROSITE" id="PS51083">
    <property type="entry name" value="ZF_HIT"/>
    <property type="match status" value="1"/>
</dbReference>
<dbReference type="FunFam" id="3.30.60.190:FF:000001">
    <property type="entry name" value="box C/D snoRNA protein 1"/>
    <property type="match status" value="1"/>
</dbReference>